<keyword evidence="3" id="KW-1185">Reference proteome</keyword>
<reference evidence="2 3" key="1">
    <citation type="submission" date="2016-07" db="EMBL/GenBank/DDBJ databases">
        <title>Draft genome sequence of Prauserella sp. YIM 121212, isolated from alkaline soil.</title>
        <authorList>
            <person name="Ruckert C."/>
            <person name="Albersmeier A."/>
            <person name="Jiang C.-L."/>
            <person name="Jiang Y."/>
            <person name="Kalinowski J."/>
            <person name="Schneider O."/>
            <person name="Winkler A."/>
            <person name="Zotchev S.B."/>
        </authorList>
    </citation>
    <scope>NUCLEOTIDE SEQUENCE [LARGE SCALE GENOMIC DNA]</scope>
    <source>
        <strain evidence="2 3">YIM 121212</strain>
    </source>
</reference>
<dbReference type="AlphaFoldDB" id="A0A318LUA7"/>
<dbReference type="RefSeq" id="WP_110335988.1">
    <property type="nucleotide sequence ID" value="NZ_JBHVKT010000027.1"/>
</dbReference>
<sequence>MYRMTVTYHHPADPEKFLRHYREVHAPLAAKLPGLRAYEWAVAESPDGSTPRHFMVATLDWDTQEEALAALGSPEGEAGTADMANFTTPDAFELVFGEVTKTV</sequence>
<organism evidence="2 3">
    <name type="scientific">Prauserella flavalba</name>
    <dbReference type="NCBI Taxonomy" id="1477506"/>
    <lineage>
        <taxon>Bacteria</taxon>
        <taxon>Bacillati</taxon>
        <taxon>Actinomycetota</taxon>
        <taxon>Actinomycetes</taxon>
        <taxon>Pseudonocardiales</taxon>
        <taxon>Pseudonocardiaceae</taxon>
        <taxon>Prauserella</taxon>
    </lineage>
</organism>
<dbReference type="Pfam" id="PF07110">
    <property type="entry name" value="EthD"/>
    <property type="match status" value="1"/>
</dbReference>
<dbReference type="PANTHER" id="PTHR40260:SF2">
    <property type="entry name" value="BLR8190 PROTEIN"/>
    <property type="match status" value="1"/>
</dbReference>
<protein>
    <submittedName>
        <fullName evidence="2">Ethyl tert-butyl ether degradation protein</fullName>
    </submittedName>
</protein>
<dbReference type="OrthoDB" id="5294870at2"/>
<comment type="caution">
    <text evidence="2">The sequence shown here is derived from an EMBL/GenBank/DDBJ whole genome shotgun (WGS) entry which is preliminary data.</text>
</comment>
<proteinExistence type="predicted"/>
<dbReference type="InterPro" id="IPR011008">
    <property type="entry name" value="Dimeric_a/b-barrel"/>
</dbReference>
<name>A0A318LUA7_9PSEU</name>
<evidence type="ECO:0000313" key="3">
    <source>
        <dbReference type="Proteomes" id="UP000247892"/>
    </source>
</evidence>
<dbReference type="EMBL" id="MASU01000005">
    <property type="protein sequence ID" value="PXY35987.1"/>
    <property type="molecule type" value="Genomic_DNA"/>
</dbReference>
<dbReference type="PANTHER" id="PTHR40260">
    <property type="entry name" value="BLR8190 PROTEIN"/>
    <property type="match status" value="1"/>
</dbReference>
<dbReference type="Gene3D" id="3.30.70.100">
    <property type="match status" value="1"/>
</dbReference>
<feature type="domain" description="EthD" evidence="1">
    <location>
        <begin position="10"/>
        <end position="89"/>
    </location>
</feature>
<dbReference type="Proteomes" id="UP000247892">
    <property type="component" value="Unassembled WGS sequence"/>
</dbReference>
<dbReference type="InterPro" id="IPR009799">
    <property type="entry name" value="EthD_dom"/>
</dbReference>
<evidence type="ECO:0000259" key="1">
    <source>
        <dbReference type="Pfam" id="PF07110"/>
    </source>
</evidence>
<accession>A0A318LUA7</accession>
<evidence type="ECO:0000313" key="2">
    <source>
        <dbReference type="EMBL" id="PXY35987.1"/>
    </source>
</evidence>
<dbReference type="SUPFAM" id="SSF54909">
    <property type="entry name" value="Dimeric alpha+beta barrel"/>
    <property type="match status" value="1"/>
</dbReference>
<dbReference type="NCBIfam" id="TIGR02118">
    <property type="entry name" value="EthD family reductase"/>
    <property type="match status" value="1"/>
</dbReference>
<dbReference type="GO" id="GO:0016491">
    <property type="term" value="F:oxidoreductase activity"/>
    <property type="evidence" value="ECO:0007669"/>
    <property type="project" value="InterPro"/>
</dbReference>
<gene>
    <name evidence="2" type="ORF">BA062_11050</name>
</gene>